<dbReference type="GO" id="GO:0016829">
    <property type="term" value="F:lyase activity"/>
    <property type="evidence" value="ECO:0007669"/>
    <property type="project" value="UniProtKB-KW"/>
</dbReference>
<sequence>MLNDRLYTISRFEEQAGKISATIMLNTGHKIFEGHFPGQPVLPGVCMIQIIKELTEKATGKTLLLNEAAQCKFLSMVDPAKTPVLEAAVDYQQPEAAPIVINGILKNEAATFFKINARLQVM</sequence>
<dbReference type="Proteomes" id="UP000077667">
    <property type="component" value="Chromosome"/>
</dbReference>
<evidence type="ECO:0000313" key="3">
    <source>
        <dbReference type="Proteomes" id="UP000077667"/>
    </source>
</evidence>
<keyword evidence="3" id="KW-1185">Reference proteome</keyword>
<dbReference type="AlphaFoldDB" id="A0A1A9IBG3"/>
<feature type="domain" description="ApeI dehydratase-like" evidence="1">
    <location>
        <begin position="14"/>
        <end position="93"/>
    </location>
</feature>
<dbReference type="SUPFAM" id="SSF54637">
    <property type="entry name" value="Thioesterase/thiol ester dehydrase-isomerase"/>
    <property type="match status" value="1"/>
</dbReference>
<dbReference type="Gene3D" id="3.10.129.10">
    <property type="entry name" value="Hotdog Thioesterase"/>
    <property type="match status" value="1"/>
</dbReference>
<dbReference type="OrthoDB" id="9772788at2"/>
<name>A0A1A9IBG3_9BACT</name>
<dbReference type="InterPro" id="IPR029069">
    <property type="entry name" value="HotDog_dom_sf"/>
</dbReference>
<dbReference type="InterPro" id="IPR054545">
    <property type="entry name" value="ApeI-like"/>
</dbReference>
<evidence type="ECO:0000259" key="1">
    <source>
        <dbReference type="Pfam" id="PF22818"/>
    </source>
</evidence>
<organism evidence="2 3">
    <name type="scientific">Niabella ginsenosidivorans</name>
    <dbReference type="NCBI Taxonomy" id="1176587"/>
    <lineage>
        <taxon>Bacteria</taxon>
        <taxon>Pseudomonadati</taxon>
        <taxon>Bacteroidota</taxon>
        <taxon>Chitinophagia</taxon>
        <taxon>Chitinophagales</taxon>
        <taxon>Chitinophagaceae</taxon>
        <taxon>Niabella</taxon>
    </lineage>
</organism>
<dbReference type="STRING" id="1176587.A8C56_19595"/>
<protein>
    <submittedName>
        <fullName evidence="2">3-hydroxyacyl-ACP dehydratase</fullName>
    </submittedName>
</protein>
<dbReference type="KEGG" id="nia:A8C56_19595"/>
<accession>A0A1A9IBG3</accession>
<dbReference type="EMBL" id="CP015772">
    <property type="protein sequence ID" value="ANH84072.1"/>
    <property type="molecule type" value="Genomic_DNA"/>
</dbReference>
<evidence type="ECO:0000313" key="2">
    <source>
        <dbReference type="EMBL" id="ANH84072.1"/>
    </source>
</evidence>
<proteinExistence type="predicted"/>
<reference evidence="2 3" key="1">
    <citation type="submission" date="2016-05" db="EMBL/GenBank/DDBJ databases">
        <title>Niabella ginsenosidivorans BS26 whole genome sequencing.</title>
        <authorList>
            <person name="Im W.T."/>
            <person name="Siddiqi M.Z."/>
        </authorList>
    </citation>
    <scope>NUCLEOTIDE SEQUENCE [LARGE SCALE GENOMIC DNA]</scope>
    <source>
        <strain evidence="2 3">BS26</strain>
    </source>
</reference>
<gene>
    <name evidence="2" type="ORF">A8C56_19595</name>
</gene>
<dbReference type="Pfam" id="PF22818">
    <property type="entry name" value="ApeI-like"/>
    <property type="match status" value="1"/>
</dbReference>